<gene>
    <name evidence="6" type="ORF">GCM10010255_35270</name>
</gene>
<evidence type="ECO:0000313" key="7">
    <source>
        <dbReference type="Proteomes" id="UP001499986"/>
    </source>
</evidence>
<reference evidence="6 7" key="1">
    <citation type="journal article" date="2019" name="Int. J. Syst. Evol. Microbiol.">
        <title>The Global Catalogue of Microorganisms (GCM) 10K type strain sequencing project: providing services to taxonomists for standard genome sequencing and annotation.</title>
        <authorList>
            <consortium name="The Broad Institute Genomics Platform"/>
            <consortium name="The Broad Institute Genome Sequencing Center for Infectious Disease"/>
            <person name="Wu L."/>
            <person name="Ma J."/>
        </authorList>
    </citation>
    <scope>NUCLEOTIDE SEQUENCE [LARGE SCALE GENOMIC DNA]</scope>
    <source>
        <strain evidence="6 7">JCM 4358</strain>
    </source>
</reference>
<evidence type="ECO:0000259" key="5">
    <source>
        <dbReference type="Pfam" id="PF02668"/>
    </source>
</evidence>
<dbReference type="Gene3D" id="3.60.130.10">
    <property type="entry name" value="Clavaminate synthase-like"/>
    <property type="match status" value="1"/>
</dbReference>
<comment type="caution">
    <text evidence="6">The sequence shown here is derived from an EMBL/GenBank/DDBJ whole genome shotgun (WGS) entry which is preliminary data.</text>
</comment>
<evidence type="ECO:0000256" key="3">
    <source>
        <dbReference type="ARBA" id="ARBA00023004"/>
    </source>
</evidence>
<dbReference type="InterPro" id="IPR050411">
    <property type="entry name" value="AlphaKG_dependent_hydroxylases"/>
</dbReference>
<dbReference type="InterPro" id="IPR042098">
    <property type="entry name" value="TauD-like_sf"/>
</dbReference>
<keyword evidence="4" id="KW-0045">Antibiotic biosynthesis</keyword>
<proteinExistence type="predicted"/>
<keyword evidence="7" id="KW-1185">Reference proteome</keyword>
<evidence type="ECO:0000256" key="1">
    <source>
        <dbReference type="ARBA" id="ARBA00001954"/>
    </source>
</evidence>
<accession>A0ABN3IAX0</accession>
<evidence type="ECO:0000256" key="2">
    <source>
        <dbReference type="ARBA" id="ARBA00023002"/>
    </source>
</evidence>
<feature type="domain" description="TauD/TfdA-like" evidence="5">
    <location>
        <begin position="20"/>
        <end position="306"/>
    </location>
</feature>
<dbReference type="InterPro" id="IPR003819">
    <property type="entry name" value="TauD/TfdA-like"/>
</dbReference>
<dbReference type="GO" id="GO:0051213">
    <property type="term" value="F:dioxygenase activity"/>
    <property type="evidence" value="ECO:0007669"/>
    <property type="project" value="UniProtKB-KW"/>
</dbReference>
<comment type="cofactor">
    <cofactor evidence="1">
        <name>Fe(2+)</name>
        <dbReference type="ChEBI" id="CHEBI:29033"/>
    </cofactor>
</comment>
<dbReference type="EMBL" id="BAAASE010000004">
    <property type="protein sequence ID" value="GAA2399612.1"/>
    <property type="molecule type" value="Genomic_DNA"/>
</dbReference>
<keyword evidence="2" id="KW-0560">Oxidoreductase</keyword>
<name>A0ABN3IAX0_9ACTN</name>
<keyword evidence="3" id="KW-0408">Iron</keyword>
<dbReference type="PANTHER" id="PTHR10696:SF56">
    <property type="entry name" value="TAUD_TFDA-LIKE DOMAIN-CONTAINING PROTEIN"/>
    <property type="match status" value="1"/>
</dbReference>
<keyword evidence="6" id="KW-0223">Dioxygenase</keyword>
<evidence type="ECO:0000313" key="6">
    <source>
        <dbReference type="EMBL" id="GAA2399612.1"/>
    </source>
</evidence>
<dbReference type="Pfam" id="PF02668">
    <property type="entry name" value="TauD"/>
    <property type="match status" value="1"/>
</dbReference>
<dbReference type="Proteomes" id="UP001499986">
    <property type="component" value="Unassembled WGS sequence"/>
</dbReference>
<dbReference type="SUPFAM" id="SSF51197">
    <property type="entry name" value="Clavaminate synthase-like"/>
    <property type="match status" value="1"/>
</dbReference>
<sequence>MSYVERSGTLLPMVSASARDHDPHAWLLAHRDELRRLVLRHGALRISGAGPAGTEQLSDVAAVLGGSALRYTERSTPRSQVAATVYTSTDYPADQRIPQHNESSYSTRWPDHLFFLAARAATSGGQTPVADSRAVLDELPPELVARFAELGVRYTRAYHDGVGLSWREAFQTEERSDVEAYCLSSGIEWEWDGDMLRTSQVRPALTTHPVTRATVWFNQAHLFHVGSLPKATTEALLALFDERDLPRNAYFGDGSPIGEDVLAEIHAAFERTSVSPDWEEGDLLMVDNVLASHGRAPYEGDRTVLVSMTAADWDDWRALS</sequence>
<evidence type="ECO:0000256" key="4">
    <source>
        <dbReference type="ARBA" id="ARBA00023194"/>
    </source>
</evidence>
<organism evidence="6 7">
    <name type="scientific">Streptomyces coeruleofuscus</name>
    <dbReference type="NCBI Taxonomy" id="66879"/>
    <lineage>
        <taxon>Bacteria</taxon>
        <taxon>Bacillati</taxon>
        <taxon>Actinomycetota</taxon>
        <taxon>Actinomycetes</taxon>
        <taxon>Kitasatosporales</taxon>
        <taxon>Streptomycetaceae</taxon>
        <taxon>Streptomyces</taxon>
    </lineage>
</organism>
<dbReference type="PANTHER" id="PTHR10696">
    <property type="entry name" value="GAMMA-BUTYROBETAINE HYDROXYLASE-RELATED"/>
    <property type="match status" value="1"/>
</dbReference>
<protein>
    <submittedName>
        <fullName evidence="6">TauD/TfdA family dioxygenase</fullName>
    </submittedName>
</protein>